<feature type="region of interest" description="Disordered" evidence="1">
    <location>
        <begin position="217"/>
        <end position="286"/>
    </location>
</feature>
<sequence length="548" mass="62511">MECNKEEAFRVKGIAESLMVKKDFPTARRIALKAQHLYNDLENVSQMLTVCDVHCAADKKPFRTEMDWYGILQIEEMAFEATIKKQYRKFALQLHPDKNQFPGAESAFKLIMDAQTVLLDKGKRSLHDTKCKAFRSEPAQRYCPPKKATHNSNLTGSNPHHRQSEQPASQRDSFNGQPTFWTACPFCTTASKVELGRRENLSSKPTKTEFCSEKVNFKRQRKQEEESSESCDTGTDSEEDKVNEEDDDFKPENLSGDEDFVRGPKKTKESGSFCANEEENGNGMEEDVCQSSLAADVKDDNVLKQEESNGIKDTNNLKGKEKVETGMESAFLGGQLWAVYDILDVMPRFYAQIKKVLSPGFNLRITWLEAHPDDQDEIEWVKKGLPVACGKFKYGKSQYTDERLMFSHPIDLEEGGQRDTYKIFPRKGETWALFKNWDIKWKSDADTHQEYDYEFVEILSEYAEGDGAHVAFLGRVKGFVSLFCRVREEGMDVFQIPPGELFRFSHMIPSFKLTGDEREAVPKGSLELDPASLPTKVLETANPEDFIE</sequence>
<reference evidence="3" key="2">
    <citation type="journal article" date="2023" name="Int. J. Mol. Sci.">
        <title>De Novo Assembly and Annotation of 11 Diverse Shrub Willow (Salix) Genomes Reveals Novel Gene Organization in Sex-Linked Regions.</title>
        <authorList>
            <person name="Hyden B."/>
            <person name="Feng K."/>
            <person name="Yates T.B."/>
            <person name="Jawdy S."/>
            <person name="Cereghino C."/>
            <person name="Smart L.B."/>
            <person name="Muchero W."/>
        </authorList>
    </citation>
    <scope>NUCLEOTIDE SEQUENCE</scope>
    <source>
        <tissue evidence="3">Shoot tip</tissue>
    </source>
</reference>
<dbReference type="PANTHER" id="PTHR45089">
    <property type="entry name" value="DNAJ HEAT SHOCK AMINO-TERMINAL DOMAIN PROTEIN-RELATED"/>
    <property type="match status" value="1"/>
</dbReference>
<feature type="compositionally biased region" description="Acidic residues" evidence="1">
    <location>
        <begin position="235"/>
        <end position="249"/>
    </location>
</feature>
<dbReference type="InterPro" id="IPR024593">
    <property type="entry name" value="DUF3444"/>
</dbReference>
<comment type="caution">
    <text evidence="3">The sequence shown here is derived from an EMBL/GenBank/DDBJ whole genome shotgun (WGS) entry which is preliminary data.</text>
</comment>
<dbReference type="SUPFAM" id="SSF46565">
    <property type="entry name" value="Chaperone J-domain"/>
    <property type="match status" value="1"/>
</dbReference>
<dbReference type="Pfam" id="PF11926">
    <property type="entry name" value="DUF3444"/>
    <property type="match status" value="1"/>
</dbReference>
<protein>
    <recommendedName>
        <fullName evidence="2">J domain-containing protein</fullName>
    </recommendedName>
</protein>
<evidence type="ECO:0000259" key="2">
    <source>
        <dbReference type="PROSITE" id="PS50076"/>
    </source>
</evidence>
<proteinExistence type="predicted"/>
<feature type="compositionally biased region" description="Acidic residues" evidence="1">
    <location>
        <begin position="276"/>
        <end position="286"/>
    </location>
</feature>
<dbReference type="Pfam" id="PF00226">
    <property type="entry name" value="DnaJ"/>
    <property type="match status" value="1"/>
</dbReference>
<dbReference type="EMBL" id="JAPFFM010000003">
    <property type="protein sequence ID" value="KAJ6769398.1"/>
    <property type="molecule type" value="Genomic_DNA"/>
</dbReference>
<dbReference type="InterPro" id="IPR001623">
    <property type="entry name" value="DnaJ_domain"/>
</dbReference>
<feature type="compositionally biased region" description="Basic and acidic residues" evidence="1">
    <location>
        <begin position="259"/>
        <end position="269"/>
    </location>
</feature>
<dbReference type="Gene3D" id="1.10.287.110">
    <property type="entry name" value="DnaJ domain"/>
    <property type="match status" value="1"/>
</dbReference>
<organism evidence="3 4">
    <name type="scientific">Salix koriyanagi</name>
    <dbReference type="NCBI Taxonomy" id="2511006"/>
    <lineage>
        <taxon>Eukaryota</taxon>
        <taxon>Viridiplantae</taxon>
        <taxon>Streptophyta</taxon>
        <taxon>Embryophyta</taxon>
        <taxon>Tracheophyta</taxon>
        <taxon>Spermatophyta</taxon>
        <taxon>Magnoliopsida</taxon>
        <taxon>eudicotyledons</taxon>
        <taxon>Gunneridae</taxon>
        <taxon>Pentapetalae</taxon>
        <taxon>rosids</taxon>
        <taxon>fabids</taxon>
        <taxon>Malpighiales</taxon>
        <taxon>Salicaceae</taxon>
        <taxon>Saliceae</taxon>
        <taxon>Salix</taxon>
    </lineage>
</organism>
<gene>
    <name evidence="3" type="ORF">OIU74_022950</name>
</gene>
<dbReference type="PANTHER" id="PTHR45089:SF24">
    <property type="entry name" value="DNAJ HEAT SHOCK N-TERMINAL DOMAIN-CONTAINING PROTEIN"/>
    <property type="match status" value="1"/>
</dbReference>
<dbReference type="AlphaFoldDB" id="A0A9Q0WMF3"/>
<dbReference type="PRINTS" id="PR00625">
    <property type="entry name" value="JDOMAIN"/>
</dbReference>
<evidence type="ECO:0000256" key="1">
    <source>
        <dbReference type="SAM" id="MobiDB-lite"/>
    </source>
</evidence>
<dbReference type="SMART" id="SM00271">
    <property type="entry name" value="DnaJ"/>
    <property type="match status" value="1"/>
</dbReference>
<feature type="compositionally biased region" description="Polar residues" evidence="1">
    <location>
        <begin position="165"/>
        <end position="175"/>
    </location>
</feature>
<accession>A0A9Q0WMF3</accession>
<evidence type="ECO:0000313" key="4">
    <source>
        <dbReference type="Proteomes" id="UP001151752"/>
    </source>
</evidence>
<dbReference type="CDD" id="cd06257">
    <property type="entry name" value="DnaJ"/>
    <property type="match status" value="1"/>
</dbReference>
<feature type="region of interest" description="Disordered" evidence="1">
    <location>
        <begin position="141"/>
        <end position="175"/>
    </location>
</feature>
<name>A0A9Q0WMF3_9ROSI</name>
<reference evidence="3" key="1">
    <citation type="submission" date="2022-11" db="EMBL/GenBank/DDBJ databases">
        <authorList>
            <person name="Hyden B.L."/>
            <person name="Feng K."/>
            <person name="Yates T."/>
            <person name="Jawdy S."/>
            <person name="Smart L.B."/>
            <person name="Muchero W."/>
        </authorList>
    </citation>
    <scope>NUCLEOTIDE SEQUENCE</scope>
    <source>
        <tissue evidence="3">Shoot tip</tissue>
    </source>
</reference>
<dbReference type="PROSITE" id="PS50076">
    <property type="entry name" value="DNAJ_2"/>
    <property type="match status" value="1"/>
</dbReference>
<feature type="domain" description="J" evidence="2">
    <location>
        <begin position="67"/>
        <end position="131"/>
    </location>
</feature>
<dbReference type="Proteomes" id="UP001151752">
    <property type="component" value="Chromosome 8"/>
</dbReference>
<evidence type="ECO:0000313" key="3">
    <source>
        <dbReference type="EMBL" id="KAJ6769398.1"/>
    </source>
</evidence>
<dbReference type="InterPro" id="IPR036869">
    <property type="entry name" value="J_dom_sf"/>
</dbReference>
<keyword evidence="4" id="KW-1185">Reference proteome</keyword>